<proteinExistence type="predicted"/>
<keyword evidence="5 6" id="KW-0472">Membrane</keyword>
<feature type="transmembrane region" description="Helical" evidence="6">
    <location>
        <begin position="107"/>
        <end position="125"/>
    </location>
</feature>
<evidence type="ECO:0000313" key="9">
    <source>
        <dbReference type="Proteomes" id="UP001165283"/>
    </source>
</evidence>
<feature type="transmembrane region" description="Helical" evidence="6">
    <location>
        <begin position="131"/>
        <end position="153"/>
    </location>
</feature>
<dbReference type="PANTHER" id="PTHR36115">
    <property type="entry name" value="PROLINE-RICH ANTIGEN HOMOLOG-RELATED"/>
    <property type="match status" value="1"/>
</dbReference>
<keyword evidence="2" id="KW-1003">Cell membrane</keyword>
<evidence type="ECO:0000313" key="8">
    <source>
        <dbReference type="EMBL" id="MCO1655361.1"/>
    </source>
</evidence>
<gene>
    <name evidence="8" type="ORF">KDL28_09870</name>
</gene>
<keyword evidence="3 6" id="KW-0812">Transmembrane</keyword>
<evidence type="ECO:0000256" key="1">
    <source>
        <dbReference type="ARBA" id="ARBA00004651"/>
    </source>
</evidence>
<feature type="transmembrane region" description="Helical" evidence="6">
    <location>
        <begin position="52"/>
        <end position="75"/>
    </location>
</feature>
<dbReference type="EMBL" id="JAGSOV010000020">
    <property type="protein sequence ID" value="MCO1655361.1"/>
    <property type="molecule type" value="Genomic_DNA"/>
</dbReference>
<dbReference type="Pfam" id="PF06271">
    <property type="entry name" value="RDD"/>
    <property type="match status" value="1"/>
</dbReference>
<evidence type="ECO:0000256" key="2">
    <source>
        <dbReference type="ARBA" id="ARBA00022475"/>
    </source>
</evidence>
<keyword evidence="4 6" id="KW-1133">Transmembrane helix</keyword>
<evidence type="ECO:0000256" key="6">
    <source>
        <dbReference type="SAM" id="Phobius"/>
    </source>
</evidence>
<evidence type="ECO:0000256" key="3">
    <source>
        <dbReference type="ARBA" id="ARBA00022692"/>
    </source>
</evidence>
<evidence type="ECO:0000256" key="5">
    <source>
        <dbReference type="ARBA" id="ARBA00023136"/>
    </source>
</evidence>
<dbReference type="InterPro" id="IPR051791">
    <property type="entry name" value="Pra-immunoreactive"/>
</dbReference>
<protein>
    <submittedName>
        <fullName evidence="8">RDD family protein</fullName>
    </submittedName>
</protein>
<comment type="subcellular location">
    <subcellularLocation>
        <location evidence="1">Cell membrane</location>
        <topology evidence="1">Multi-pass membrane protein</topology>
    </subcellularLocation>
</comment>
<evidence type="ECO:0000256" key="4">
    <source>
        <dbReference type="ARBA" id="ARBA00022989"/>
    </source>
</evidence>
<organism evidence="8 9">
    <name type="scientific">Pseudonocardia humida</name>
    <dbReference type="NCBI Taxonomy" id="2800819"/>
    <lineage>
        <taxon>Bacteria</taxon>
        <taxon>Bacillati</taxon>
        <taxon>Actinomycetota</taxon>
        <taxon>Actinomycetes</taxon>
        <taxon>Pseudonocardiales</taxon>
        <taxon>Pseudonocardiaceae</taxon>
        <taxon>Pseudonocardia</taxon>
    </lineage>
</organism>
<reference evidence="8" key="1">
    <citation type="submission" date="2021-04" db="EMBL/GenBank/DDBJ databases">
        <title>Pseudonocardia sp. nov., isolated from sandy soil of mangrove forest.</title>
        <authorList>
            <person name="Zan Z."/>
            <person name="Huang R."/>
            <person name="Liu W."/>
        </authorList>
    </citation>
    <scope>NUCLEOTIDE SEQUENCE</scope>
    <source>
        <strain evidence="8">S2-4</strain>
    </source>
</reference>
<comment type="caution">
    <text evidence="8">The sequence shown here is derived from an EMBL/GenBank/DDBJ whole genome shotgun (WGS) entry which is preliminary data.</text>
</comment>
<feature type="transmembrane region" description="Helical" evidence="6">
    <location>
        <begin position="12"/>
        <end position="40"/>
    </location>
</feature>
<name>A0ABT0ZXC6_9PSEU</name>
<dbReference type="Proteomes" id="UP001165283">
    <property type="component" value="Unassembled WGS sequence"/>
</dbReference>
<dbReference type="RefSeq" id="WP_252437128.1">
    <property type="nucleotide sequence ID" value="NZ_JAGSOV010000020.1"/>
</dbReference>
<feature type="domain" description="RDD" evidence="7">
    <location>
        <begin position="6"/>
        <end position="167"/>
    </location>
</feature>
<sequence length="198" mass="20938">MLHSPAPFPRRLAARLIDLGFALVLTFALVIPFTLVLLVVRPVLEPVLGRQGLITVFVVVCYFLAYVGLEVYLLARRGGQTLGKGLMGLRVVPAAESRPAGVAPGAATARMLLIFVPFVLMSAAGGNPDVAVLDALALVGALSLLVSLLLAGFGGARRRAVHDLVAGTRVVRADKRGIVLGEDLRMMVPGRVDLSKRL</sequence>
<keyword evidence="9" id="KW-1185">Reference proteome</keyword>
<accession>A0ABT0ZXC6</accession>
<evidence type="ECO:0000259" key="7">
    <source>
        <dbReference type="Pfam" id="PF06271"/>
    </source>
</evidence>
<dbReference type="InterPro" id="IPR010432">
    <property type="entry name" value="RDD"/>
</dbReference>